<organism evidence="1 2">
    <name type="scientific">Stephania yunnanensis</name>
    <dbReference type="NCBI Taxonomy" id="152371"/>
    <lineage>
        <taxon>Eukaryota</taxon>
        <taxon>Viridiplantae</taxon>
        <taxon>Streptophyta</taxon>
        <taxon>Embryophyta</taxon>
        <taxon>Tracheophyta</taxon>
        <taxon>Spermatophyta</taxon>
        <taxon>Magnoliopsida</taxon>
        <taxon>Ranunculales</taxon>
        <taxon>Menispermaceae</taxon>
        <taxon>Menispermoideae</taxon>
        <taxon>Cissampelideae</taxon>
        <taxon>Stephania</taxon>
    </lineage>
</organism>
<name>A0AAP0KX75_9MAGN</name>
<keyword evidence="2" id="KW-1185">Reference proteome</keyword>
<dbReference type="AlphaFoldDB" id="A0AAP0KX75"/>
<dbReference type="Proteomes" id="UP001420932">
    <property type="component" value="Unassembled WGS sequence"/>
</dbReference>
<dbReference type="EMBL" id="JBBNAF010000003">
    <property type="protein sequence ID" value="KAK9160341.1"/>
    <property type="molecule type" value="Genomic_DNA"/>
</dbReference>
<reference evidence="1 2" key="1">
    <citation type="submission" date="2024-01" db="EMBL/GenBank/DDBJ databases">
        <title>Genome assemblies of Stephania.</title>
        <authorList>
            <person name="Yang L."/>
        </authorList>
    </citation>
    <scope>NUCLEOTIDE SEQUENCE [LARGE SCALE GENOMIC DNA]</scope>
    <source>
        <strain evidence="1">YNDBR</strain>
        <tissue evidence="1">Leaf</tissue>
    </source>
</reference>
<protein>
    <submittedName>
        <fullName evidence="1">Uncharacterized protein</fullName>
    </submittedName>
</protein>
<comment type="caution">
    <text evidence="1">The sequence shown here is derived from an EMBL/GenBank/DDBJ whole genome shotgun (WGS) entry which is preliminary data.</text>
</comment>
<evidence type="ECO:0000313" key="2">
    <source>
        <dbReference type="Proteomes" id="UP001420932"/>
    </source>
</evidence>
<sequence>MDESVPAIEFEKYVKFSLKLVTRLNLLGLESLCFTMNSFMNTNTEKEENQSVIKISLVNEDRFDDYFDFPITSENETTEIV</sequence>
<proteinExistence type="predicted"/>
<gene>
    <name evidence="1" type="ORF">Syun_006682</name>
</gene>
<evidence type="ECO:0000313" key="1">
    <source>
        <dbReference type="EMBL" id="KAK9160341.1"/>
    </source>
</evidence>
<accession>A0AAP0KX75</accession>